<dbReference type="SUPFAM" id="SSF142695">
    <property type="entry name" value="RibA-like"/>
    <property type="match status" value="1"/>
</dbReference>
<dbReference type="CDD" id="cd00641">
    <property type="entry name" value="GTP_cyclohydro2"/>
    <property type="match status" value="1"/>
</dbReference>
<dbReference type="PANTHER" id="PTHR21327">
    <property type="entry name" value="GTP CYCLOHYDROLASE II-RELATED"/>
    <property type="match status" value="1"/>
</dbReference>
<feature type="binding site" evidence="14">
    <location>
        <position position="163"/>
    </location>
    <ligand>
        <name>Mg(2+)</name>
        <dbReference type="ChEBI" id="CHEBI:18420"/>
        <label>2</label>
    </ligand>
</feature>
<dbReference type="NCBIfam" id="TIGR00505">
    <property type="entry name" value="ribA"/>
    <property type="match status" value="1"/>
</dbReference>
<feature type="binding site" evidence="13">
    <location>
        <begin position="317"/>
        <end position="319"/>
    </location>
    <ligand>
        <name>GTP</name>
        <dbReference type="ChEBI" id="CHEBI:37565"/>
    </ligand>
</feature>
<dbReference type="InterPro" id="IPR000422">
    <property type="entry name" value="DHBP_synthase_RibB"/>
</dbReference>
<evidence type="ECO:0000256" key="2">
    <source>
        <dbReference type="ARBA" id="ARBA00002284"/>
    </source>
</evidence>
<dbReference type="NCBIfam" id="TIGR00506">
    <property type="entry name" value="ribB"/>
    <property type="match status" value="1"/>
</dbReference>
<feature type="binding site" evidence="13">
    <location>
        <position position="380"/>
    </location>
    <ligand>
        <name>GTP</name>
        <dbReference type="ChEBI" id="CHEBI:37565"/>
    </ligand>
</feature>
<dbReference type="GO" id="GO:0008686">
    <property type="term" value="F:3,4-dihydroxy-2-butanone-4-phosphate synthase activity"/>
    <property type="evidence" value="ECO:0007669"/>
    <property type="project" value="UniProtKB-EC"/>
</dbReference>
<dbReference type="Proteomes" id="UP001251217">
    <property type="component" value="Unassembled WGS sequence"/>
</dbReference>
<dbReference type="NCBIfam" id="NF001591">
    <property type="entry name" value="PRK00393.1"/>
    <property type="match status" value="1"/>
</dbReference>
<dbReference type="SUPFAM" id="SSF55821">
    <property type="entry name" value="YrdC/RibB"/>
    <property type="match status" value="1"/>
</dbReference>
<keyword evidence="6 14" id="KW-0686">Riboflavin biosynthesis</keyword>
<dbReference type="EMBL" id="JAVDWW010000016">
    <property type="protein sequence ID" value="MDR7172930.1"/>
    <property type="molecule type" value="Genomic_DNA"/>
</dbReference>
<dbReference type="InterPro" id="IPR032677">
    <property type="entry name" value="GTP_cyclohydro_II"/>
</dbReference>
<name>A0ABU1XQU6_9NOCA</name>
<feature type="active site" description="Proton acceptor" evidence="13">
    <location>
        <position position="352"/>
    </location>
</feature>
<dbReference type="GO" id="GO:0003935">
    <property type="term" value="F:GTP cyclohydrolase II activity"/>
    <property type="evidence" value="ECO:0007669"/>
    <property type="project" value="UniProtKB-EC"/>
</dbReference>
<proteinExistence type="inferred from homology"/>
<dbReference type="PANTHER" id="PTHR21327:SF18">
    <property type="entry name" value="3,4-DIHYDROXY-2-BUTANONE 4-PHOSPHATE SYNTHASE"/>
    <property type="match status" value="1"/>
</dbReference>
<gene>
    <name evidence="14" type="primary">ribB</name>
    <name evidence="13" type="synonym">ribA</name>
    <name evidence="16" type="ORF">J2W56_006696</name>
</gene>
<keyword evidence="7 14" id="KW-0479">Metal-binding</keyword>
<feature type="binding site" evidence="13">
    <location>
        <position position="291"/>
    </location>
    <ligand>
        <name>Zn(2+)</name>
        <dbReference type="ChEBI" id="CHEBI:29105"/>
        <note>catalytic</note>
    </ligand>
</feature>
<evidence type="ECO:0000313" key="16">
    <source>
        <dbReference type="EMBL" id="MDR7172930.1"/>
    </source>
</evidence>
<dbReference type="InterPro" id="IPR000926">
    <property type="entry name" value="RibA"/>
</dbReference>
<comment type="cofactor">
    <cofactor evidence="13">
        <name>Zn(2+)</name>
        <dbReference type="ChEBI" id="CHEBI:29105"/>
    </cofactor>
    <text evidence="13">Binds 1 zinc ion per subunit.</text>
</comment>
<feature type="binding site" evidence="14">
    <location>
        <position position="52"/>
    </location>
    <ligand>
        <name>D-ribulose 5-phosphate</name>
        <dbReference type="ChEBI" id="CHEBI:58121"/>
    </ligand>
</feature>
<reference evidence="16 17" key="1">
    <citation type="submission" date="2023-07" db="EMBL/GenBank/DDBJ databases">
        <title>Sorghum-associated microbial communities from plants grown in Nebraska, USA.</title>
        <authorList>
            <person name="Schachtman D."/>
        </authorList>
    </citation>
    <scope>NUCLEOTIDE SEQUENCE [LARGE SCALE GENOMIC DNA]</scope>
    <source>
        <strain evidence="16 17">4272</strain>
    </source>
</reference>
<keyword evidence="10 13" id="KW-0862">Zinc</keyword>
<comment type="function">
    <text evidence="2 14">Catalyzes the conversion of D-ribulose 5-phosphate to formate and 3,4-dihydroxy-2-butanone 4-phosphate.</text>
</comment>
<feature type="binding site" evidence="14">
    <location>
        <begin position="47"/>
        <end position="48"/>
    </location>
    <ligand>
        <name>D-ribulose 5-phosphate</name>
        <dbReference type="ChEBI" id="CHEBI:58121"/>
    </ligand>
</feature>
<dbReference type="HAMAP" id="MF_00180">
    <property type="entry name" value="RibB"/>
    <property type="match status" value="1"/>
</dbReference>
<evidence type="ECO:0000256" key="6">
    <source>
        <dbReference type="ARBA" id="ARBA00022619"/>
    </source>
</evidence>
<dbReference type="Gene3D" id="3.90.870.10">
    <property type="entry name" value="DHBP synthase"/>
    <property type="match status" value="1"/>
</dbReference>
<keyword evidence="17" id="KW-1185">Reference proteome</keyword>
<comment type="similarity">
    <text evidence="13">Belongs to the GTP cyclohydrolase II family.</text>
</comment>
<keyword evidence="11 13" id="KW-0342">GTP-binding</keyword>
<feature type="binding site" evidence="14">
    <location>
        <position position="48"/>
    </location>
    <ligand>
        <name>Mg(2+)</name>
        <dbReference type="ChEBI" id="CHEBI:18420"/>
        <label>2</label>
    </ligand>
</feature>
<feature type="site" description="Essential for catalytic activity" evidence="14">
    <location>
        <position position="146"/>
    </location>
</feature>
<comment type="similarity">
    <text evidence="5">In the N-terminal section; belongs to the DHBP synthase family.</text>
</comment>
<feature type="binding site" evidence="13">
    <location>
        <position position="340"/>
    </location>
    <ligand>
        <name>GTP</name>
        <dbReference type="ChEBI" id="CHEBI:37565"/>
    </ligand>
</feature>
<comment type="pathway">
    <text evidence="4 14">Cofactor biosynthesis; riboflavin biosynthesis; 2-hydroxy-3-oxobutyl phosphate from D-ribulose 5-phosphate: step 1/1.</text>
</comment>
<comment type="subunit">
    <text evidence="14">Homodimer.</text>
</comment>
<accession>A0ABU1XQU6</accession>
<feature type="binding site" evidence="14">
    <location>
        <begin position="160"/>
        <end position="164"/>
    </location>
    <ligand>
        <name>D-ribulose 5-phosphate</name>
        <dbReference type="ChEBI" id="CHEBI:58121"/>
    </ligand>
</feature>
<feature type="binding site" evidence="13">
    <location>
        <begin position="273"/>
        <end position="277"/>
    </location>
    <ligand>
        <name>GTP</name>
        <dbReference type="ChEBI" id="CHEBI:37565"/>
    </ligand>
</feature>
<evidence type="ECO:0000256" key="9">
    <source>
        <dbReference type="ARBA" id="ARBA00022801"/>
    </source>
</evidence>
<organism evidence="16 17">
    <name type="scientific">Nocardia kruczakiae</name>
    <dbReference type="NCBI Taxonomy" id="261477"/>
    <lineage>
        <taxon>Bacteria</taxon>
        <taxon>Bacillati</taxon>
        <taxon>Actinomycetota</taxon>
        <taxon>Actinomycetes</taxon>
        <taxon>Mycobacteriales</taxon>
        <taxon>Nocardiaceae</taxon>
        <taxon>Nocardia</taxon>
    </lineage>
</organism>
<dbReference type="PIRSF" id="PIRSF001259">
    <property type="entry name" value="RibA"/>
    <property type="match status" value="1"/>
</dbReference>
<evidence type="ECO:0000256" key="13">
    <source>
        <dbReference type="HAMAP-Rule" id="MF_00179"/>
    </source>
</evidence>
<dbReference type="Gene3D" id="3.40.50.10990">
    <property type="entry name" value="GTP cyclohydrolase II"/>
    <property type="match status" value="1"/>
</dbReference>
<comment type="similarity">
    <text evidence="14">Belongs to the DHBP synthase family.</text>
</comment>
<evidence type="ECO:0000256" key="12">
    <source>
        <dbReference type="ARBA" id="ARBA00049295"/>
    </source>
</evidence>
<evidence type="ECO:0000256" key="7">
    <source>
        <dbReference type="ARBA" id="ARBA00022723"/>
    </source>
</evidence>
<dbReference type="InterPro" id="IPR036144">
    <property type="entry name" value="RibA-like_sf"/>
</dbReference>
<feature type="binding site" evidence="13">
    <location>
        <position position="375"/>
    </location>
    <ligand>
        <name>GTP</name>
        <dbReference type="ChEBI" id="CHEBI:37565"/>
    </ligand>
</feature>
<feature type="binding site" evidence="13">
    <location>
        <position position="289"/>
    </location>
    <ligand>
        <name>Zn(2+)</name>
        <dbReference type="ChEBI" id="CHEBI:29105"/>
        <note>catalytic</note>
    </ligand>
</feature>
<keyword evidence="14 16" id="KW-0456">Lyase</keyword>
<dbReference type="Pfam" id="PF00926">
    <property type="entry name" value="DHBP_synthase"/>
    <property type="match status" value="1"/>
</dbReference>
<evidence type="ECO:0000313" key="17">
    <source>
        <dbReference type="Proteomes" id="UP001251217"/>
    </source>
</evidence>
<evidence type="ECO:0000256" key="14">
    <source>
        <dbReference type="HAMAP-Rule" id="MF_00180"/>
    </source>
</evidence>
<dbReference type="EC" id="3.5.4.25" evidence="13"/>
<evidence type="ECO:0000256" key="11">
    <source>
        <dbReference type="ARBA" id="ARBA00023134"/>
    </source>
</evidence>
<keyword evidence="14" id="KW-0464">Manganese</keyword>
<keyword evidence="14" id="KW-0460">Magnesium</keyword>
<evidence type="ECO:0000256" key="10">
    <source>
        <dbReference type="ARBA" id="ARBA00022833"/>
    </source>
</evidence>
<dbReference type="InterPro" id="IPR017945">
    <property type="entry name" value="DHBP_synth_RibB-like_a/b_dom"/>
</dbReference>
<evidence type="ECO:0000256" key="5">
    <source>
        <dbReference type="ARBA" id="ARBA00005520"/>
    </source>
</evidence>
<evidence type="ECO:0000256" key="4">
    <source>
        <dbReference type="ARBA" id="ARBA00004904"/>
    </source>
</evidence>
<dbReference type="Pfam" id="PF00925">
    <property type="entry name" value="GTP_cyclohydro2"/>
    <property type="match status" value="1"/>
</dbReference>
<evidence type="ECO:0000256" key="1">
    <source>
        <dbReference type="ARBA" id="ARBA00000141"/>
    </source>
</evidence>
<evidence type="ECO:0000259" key="15">
    <source>
        <dbReference type="Pfam" id="PF00925"/>
    </source>
</evidence>
<comment type="cofactor">
    <cofactor evidence="14">
        <name>Mg(2+)</name>
        <dbReference type="ChEBI" id="CHEBI:18420"/>
    </cofactor>
    <cofactor evidence="14">
        <name>Mn(2+)</name>
        <dbReference type="ChEBI" id="CHEBI:29035"/>
    </cofactor>
    <text evidence="14">Binds 2 divalent metal cations per subunit. Magnesium or manganese.</text>
</comment>
<feature type="active site" description="Nucleophile" evidence="13">
    <location>
        <position position="354"/>
    </location>
</feature>
<feature type="binding site" evidence="13">
    <location>
        <position position="278"/>
    </location>
    <ligand>
        <name>Zn(2+)</name>
        <dbReference type="ChEBI" id="CHEBI:29105"/>
        <note>catalytic</note>
    </ligand>
</feature>
<dbReference type="EC" id="4.1.99.12" evidence="14"/>
<comment type="caution">
    <text evidence="16">The sequence shown here is derived from an EMBL/GenBank/DDBJ whole genome shotgun (WGS) entry which is preliminary data.</text>
</comment>
<feature type="binding site" evidence="14">
    <location>
        <position position="48"/>
    </location>
    <ligand>
        <name>Mg(2+)</name>
        <dbReference type="ChEBI" id="CHEBI:18420"/>
        <label>1</label>
    </ligand>
</feature>
<feature type="binding site" evidence="13">
    <location>
        <position position="294"/>
    </location>
    <ligand>
        <name>GTP</name>
        <dbReference type="ChEBI" id="CHEBI:37565"/>
    </ligand>
</feature>
<evidence type="ECO:0000256" key="3">
    <source>
        <dbReference type="ARBA" id="ARBA00004853"/>
    </source>
</evidence>
<keyword evidence="8 13" id="KW-0547">Nucleotide-binding</keyword>
<comment type="catalytic activity">
    <reaction evidence="12 13">
        <text>GTP + 4 H2O = 2,5-diamino-6-hydroxy-4-(5-phosphoribosylamino)-pyrimidine + formate + 2 phosphate + 3 H(+)</text>
        <dbReference type="Rhea" id="RHEA:23704"/>
        <dbReference type="ChEBI" id="CHEBI:15377"/>
        <dbReference type="ChEBI" id="CHEBI:15378"/>
        <dbReference type="ChEBI" id="CHEBI:15740"/>
        <dbReference type="ChEBI" id="CHEBI:37565"/>
        <dbReference type="ChEBI" id="CHEBI:43474"/>
        <dbReference type="ChEBI" id="CHEBI:58614"/>
        <dbReference type="EC" id="3.5.4.25"/>
    </reaction>
</comment>
<dbReference type="HAMAP" id="MF_00179">
    <property type="entry name" value="RibA"/>
    <property type="match status" value="1"/>
</dbReference>
<evidence type="ECO:0000256" key="8">
    <source>
        <dbReference type="ARBA" id="ARBA00022741"/>
    </source>
</evidence>
<comment type="catalytic activity">
    <reaction evidence="1 14">
        <text>D-ribulose 5-phosphate = (2S)-2-hydroxy-3-oxobutyl phosphate + formate + H(+)</text>
        <dbReference type="Rhea" id="RHEA:18457"/>
        <dbReference type="ChEBI" id="CHEBI:15378"/>
        <dbReference type="ChEBI" id="CHEBI:15740"/>
        <dbReference type="ChEBI" id="CHEBI:58121"/>
        <dbReference type="ChEBI" id="CHEBI:58830"/>
        <dbReference type="EC" id="4.1.99.12"/>
    </reaction>
</comment>
<keyword evidence="9 13" id="KW-0378">Hydrolase</keyword>
<feature type="domain" description="GTP cyclohydrolase II" evidence="15">
    <location>
        <begin position="233"/>
        <end position="396"/>
    </location>
</feature>
<protein>
    <recommendedName>
        <fullName evidence="13 14">Multifunctional fusion protein</fullName>
    </recommendedName>
    <domain>
        <recommendedName>
            <fullName evidence="13">GTP cyclohydrolase-2</fullName>
            <ecNumber evidence="13">3.5.4.25</ecNumber>
        </recommendedName>
        <alternativeName>
            <fullName evidence="13">GTP cyclohydrolase II</fullName>
        </alternativeName>
    </domain>
    <domain>
        <recommendedName>
            <fullName evidence="14">3,4-dihydroxy-2-butanone 4-phosphate synthase</fullName>
            <shortName evidence="14">DHBP synthase</shortName>
            <ecNumber evidence="14">4.1.99.12</ecNumber>
        </recommendedName>
    </domain>
</protein>
<sequence length="429" mass="46926">MEPTQLRFHRSASRIIQEAMMRTTSIDEVIHSLAAGGIVAVVDDENRENEGDLIMAAEFATPEKVAFFLTHTSGFLCTALSDETAQRLELPLMVEDNTESQRTAFLITVDYRPGTTTGISAADRAATIRALAQQDTTAEQFARPGHVVPLRARAGGVLERPGHTEAGVDLCRLAGVAPAALICELVTPDRLEMMRRPQIEEFARRHAIPLCTIEELREYLRSRATNSLARTGQAQIPTRHGSFRAIAYREGEGPEHLALILGEPTAGSTPLVRVHSECLTGDVVGSLACDCGPQLDLALDAISQAGCGVLIYLRGQEGRGIGLGPKLRAYHLQQHDHLDTVDANLHLGFDVDTREYRIAAEILRDLGIVEIELLTNNPDKIVDLEANGVSVSARRPHETVATDYNIHYLTTKRDRMGHLLTQLAVQSIC</sequence>
<comment type="function">
    <text evidence="13">Catalyzes the conversion of GTP to 2,5-diamino-6-ribosylamino-4(3H)-pyrimidinone 5'-phosphate (DARP), formate and pyrophosphate.</text>
</comment>
<feature type="site" description="Essential for catalytic activity" evidence="14">
    <location>
        <position position="184"/>
    </location>
</feature>
<comment type="pathway">
    <text evidence="3 13">Cofactor biosynthesis; riboflavin biosynthesis; 5-amino-6-(D-ribitylamino)uracil from GTP: step 1/4.</text>
</comment>